<dbReference type="Proteomes" id="UP001194468">
    <property type="component" value="Unassembled WGS sequence"/>
</dbReference>
<feature type="region of interest" description="Disordered" evidence="1">
    <location>
        <begin position="98"/>
        <end position="127"/>
    </location>
</feature>
<reference evidence="2" key="1">
    <citation type="submission" date="2019-10" db="EMBL/GenBank/DDBJ databases">
        <authorList>
            <consortium name="DOE Joint Genome Institute"/>
            <person name="Kuo A."/>
            <person name="Miyauchi S."/>
            <person name="Kiss E."/>
            <person name="Drula E."/>
            <person name="Kohler A."/>
            <person name="Sanchez-Garcia M."/>
            <person name="Andreopoulos B."/>
            <person name="Barry K.W."/>
            <person name="Bonito G."/>
            <person name="Buee M."/>
            <person name="Carver A."/>
            <person name="Chen C."/>
            <person name="Cichocki N."/>
            <person name="Clum A."/>
            <person name="Culley D."/>
            <person name="Crous P.W."/>
            <person name="Fauchery L."/>
            <person name="Girlanda M."/>
            <person name="Hayes R."/>
            <person name="Keri Z."/>
            <person name="LaButti K."/>
            <person name="Lipzen A."/>
            <person name="Lombard V."/>
            <person name="Magnuson J."/>
            <person name="Maillard F."/>
            <person name="Morin E."/>
            <person name="Murat C."/>
            <person name="Nolan M."/>
            <person name="Ohm R."/>
            <person name="Pangilinan J."/>
            <person name="Pereira M."/>
            <person name="Perotto S."/>
            <person name="Peter M."/>
            <person name="Riley R."/>
            <person name="Sitrit Y."/>
            <person name="Stielow B."/>
            <person name="Szollosi G."/>
            <person name="Zifcakova L."/>
            <person name="Stursova M."/>
            <person name="Spatafora J.W."/>
            <person name="Tedersoo L."/>
            <person name="Vaario L.-M."/>
            <person name="Yamada A."/>
            <person name="Yan M."/>
            <person name="Wang P."/>
            <person name="Xu J."/>
            <person name="Bruns T."/>
            <person name="Baldrian P."/>
            <person name="Vilgalys R."/>
            <person name="Henrissat B."/>
            <person name="Grigoriev I.V."/>
            <person name="Hibbett D."/>
            <person name="Nagy L.G."/>
            <person name="Martin F.M."/>
        </authorList>
    </citation>
    <scope>NUCLEOTIDE SEQUENCE</scope>
    <source>
        <strain evidence="2">BED1</strain>
    </source>
</reference>
<accession>A0AAD4GC11</accession>
<dbReference type="EMBL" id="WHUW01000025">
    <property type="protein sequence ID" value="KAF8435484.1"/>
    <property type="molecule type" value="Genomic_DNA"/>
</dbReference>
<proteinExistence type="predicted"/>
<name>A0AAD4GC11_BOLED</name>
<evidence type="ECO:0000313" key="2">
    <source>
        <dbReference type="EMBL" id="KAF8435484.1"/>
    </source>
</evidence>
<evidence type="ECO:0000256" key="1">
    <source>
        <dbReference type="SAM" id="MobiDB-lite"/>
    </source>
</evidence>
<gene>
    <name evidence="2" type="ORF">L210DRAFT_981480</name>
</gene>
<comment type="caution">
    <text evidence="2">The sequence shown here is derived from an EMBL/GenBank/DDBJ whole genome shotgun (WGS) entry which is preliminary data.</text>
</comment>
<evidence type="ECO:0000313" key="3">
    <source>
        <dbReference type="Proteomes" id="UP001194468"/>
    </source>
</evidence>
<keyword evidence="3" id="KW-1185">Reference proteome</keyword>
<organism evidence="2 3">
    <name type="scientific">Boletus edulis BED1</name>
    <dbReference type="NCBI Taxonomy" id="1328754"/>
    <lineage>
        <taxon>Eukaryota</taxon>
        <taxon>Fungi</taxon>
        <taxon>Dikarya</taxon>
        <taxon>Basidiomycota</taxon>
        <taxon>Agaricomycotina</taxon>
        <taxon>Agaricomycetes</taxon>
        <taxon>Agaricomycetidae</taxon>
        <taxon>Boletales</taxon>
        <taxon>Boletineae</taxon>
        <taxon>Boletaceae</taxon>
        <taxon>Boletoideae</taxon>
        <taxon>Boletus</taxon>
    </lineage>
</organism>
<dbReference type="AlphaFoldDB" id="A0AAD4GC11"/>
<sequence>MPHADTRAQLSFNLQARELLEWIQPQRVLFHRVLLILALVTTAEPPPPHQAVDFVLADPDQYSNPPGKTARELPECRYRWRALPLALLSFLSPGIDPQPPDKSAHELPHHSTRSSLLVSSPPSPTITGPSFTRPILLLAEPDHARILQARRHASCPNIIPRAVIVPPTIGPHQETPLHAV</sequence>
<feature type="compositionally biased region" description="Low complexity" evidence="1">
    <location>
        <begin position="114"/>
        <end position="127"/>
    </location>
</feature>
<protein>
    <submittedName>
        <fullName evidence="2">Uncharacterized protein</fullName>
    </submittedName>
</protein>
<reference evidence="2" key="2">
    <citation type="journal article" date="2020" name="Nat. Commun.">
        <title>Large-scale genome sequencing of mycorrhizal fungi provides insights into the early evolution of symbiotic traits.</title>
        <authorList>
            <person name="Miyauchi S."/>
            <person name="Kiss E."/>
            <person name="Kuo A."/>
            <person name="Drula E."/>
            <person name="Kohler A."/>
            <person name="Sanchez-Garcia M."/>
            <person name="Morin E."/>
            <person name="Andreopoulos B."/>
            <person name="Barry K.W."/>
            <person name="Bonito G."/>
            <person name="Buee M."/>
            <person name="Carver A."/>
            <person name="Chen C."/>
            <person name="Cichocki N."/>
            <person name="Clum A."/>
            <person name="Culley D."/>
            <person name="Crous P.W."/>
            <person name="Fauchery L."/>
            <person name="Girlanda M."/>
            <person name="Hayes R.D."/>
            <person name="Keri Z."/>
            <person name="LaButti K."/>
            <person name="Lipzen A."/>
            <person name="Lombard V."/>
            <person name="Magnuson J."/>
            <person name="Maillard F."/>
            <person name="Murat C."/>
            <person name="Nolan M."/>
            <person name="Ohm R.A."/>
            <person name="Pangilinan J."/>
            <person name="Pereira M.F."/>
            <person name="Perotto S."/>
            <person name="Peter M."/>
            <person name="Pfister S."/>
            <person name="Riley R."/>
            <person name="Sitrit Y."/>
            <person name="Stielow J.B."/>
            <person name="Szollosi G."/>
            <person name="Zifcakova L."/>
            <person name="Stursova M."/>
            <person name="Spatafora J.W."/>
            <person name="Tedersoo L."/>
            <person name="Vaario L.M."/>
            <person name="Yamada A."/>
            <person name="Yan M."/>
            <person name="Wang P."/>
            <person name="Xu J."/>
            <person name="Bruns T."/>
            <person name="Baldrian P."/>
            <person name="Vilgalys R."/>
            <person name="Dunand C."/>
            <person name="Henrissat B."/>
            <person name="Grigoriev I.V."/>
            <person name="Hibbett D."/>
            <person name="Nagy L.G."/>
            <person name="Martin F.M."/>
        </authorList>
    </citation>
    <scope>NUCLEOTIDE SEQUENCE</scope>
    <source>
        <strain evidence="2">BED1</strain>
    </source>
</reference>